<proteinExistence type="predicted"/>
<name>A0A1Y6K777_9CHLR</name>
<dbReference type="GO" id="GO:0008757">
    <property type="term" value="F:S-adenosylmethionine-dependent methyltransferase activity"/>
    <property type="evidence" value="ECO:0007669"/>
    <property type="project" value="InterPro"/>
</dbReference>
<dbReference type="InterPro" id="IPR029063">
    <property type="entry name" value="SAM-dependent_MTases_sf"/>
</dbReference>
<protein>
    <submittedName>
        <fullName evidence="2">Methyltransferase type 11</fullName>
    </submittedName>
</protein>
<dbReference type="CDD" id="cd02440">
    <property type="entry name" value="AdoMet_MTases"/>
    <property type="match status" value="1"/>
</dbReference>
<keyword evidence="3" id="KW-1185">Reference proteome</keyword>
<dbReference type="InterPro" id="IPR013216">
    <property type="entry name" value="Methyltransf_11"/>
</dbReference>
<dbReference type="PANTHER" id="PTHR43591">
    <property type="entry name" value="METHYLTRANSFERASE"/>
    <property type="match status" value="1"/>
</dbReference>
<dbReference type="KEGG" id="abat:CFX1CAM_1642"/>
<evidence type="ECO:0000313" key="3">
    <source>
        <dbReference type="Proteomes" id="UP000195514"/>
    </source>
</evidence>
<dbReference type="AlphaFoldDB" id="A0A1Y6K777"/>
<evidence type="ECO:0000313" key="2">
    <source>
        <dbReference type="EMBL" id="SMX54707.1"/>
    </source>
</evidence>
<organism evidence="2 3">
    <name type="scientific">Candidatus Brevifilum fermentans</name>
    <dbReference type="NCBI Taxonomy" id="1986204"/>
    <lineage>
        <taxon>Bacteria</taxon>
        <taxon>Bacillati</taxon>
        <taxon>Chloroflexota</taxon>
        <taxon>Anaerolineae</taxon>
        <taxon>Anaerolineales</taxon>
        <taxon>Anaerolineaceae</taxon>
        <taxon>Candidatus Brevifilum</taxon>
    </lineage>
</organism>
<dbReference type="Proteomes" id="UP000195514">
    <property type="component" value="Chromosome I"/>
</dbReference>
<dbReference type="Gene3D" id="3.40.50.150">
    <property type="entry name" value="Vaccinia Virus protein VP39"/>
    <property type="match status" value="1"/>
</dbReference>
<keyword evidence="2" id="KW-0808">Transferase</keyword>
<accession>A0A1Y6K777</accession>
<sequence>MTVYNPFDDPEIAGKYEHWYHTSGKQAAHLEKQLLGSFLEKFPGTTTILDIGCGTGYFTNWYQKMGYQAYGLDRSFMMIKHSKRYENLPCCLGDAVALPFPDHSFDLVSYVTSLEFFPDVKAALREGLRVARQGMLVGAINRQSLLGLKYRKKGGPIWGHARLFTLGELKQMLEEILGTPFMMQSKTTLWPLFIKSSKLPWGGFLVLAVMDIR</sequence>
<evidence type="ECO:0000259" key="1">
    <source>
        <dbReference type="Pfam" id="PF08241"/>
    </source>
</evidence>
<reference evidence="3" key="1">
    <citation type="submission" date="2017-05" db="EMBL/GenBank/DDBJ databases">
        <authorList>
            <person name="Kirkegaard R."/>
            <person name="Mcilroy J S."/>
        </authorList>
    </citation>
    <scope>NUCLEOTIDE SEQUENCE [LARGE SCALE GENOMIC DNA]</scope>
</reference>
<gene>
    <name evidence="2" type="ORF">CFX1CAM_1642</name>
</gene>
<dbReference type="Pfam" id="PF08241">
    <property type="entry name" value="Methyltransf_11"/>
    <property type="match status" value="1"/>
</dbReference>
<dbReference type="SUPFAM" id="SSF53335">
    <property type="entry name" value="S-adenosyl-L-methionine-dependent methyltransferases"/>
    <property type="match status" value="1"/>
</dbReference>
<feature type="domain" description="Methyltransferase type 11" evidence="1">
    <location>
        <begin position="49"/>
        <end position="134"/>
    </location>
</feature>
<dbReference type="OrthoDB" id="9772751at2"/>
<keyword evidence="2" id="KW-0489">Methyltransferase</keyword>
<dbReference type="RefSeq" id="WP_087862533.1">
    <property type="nucleotide sequence ID" value="NZ_LT859958.1"/>
</dbReference>
<dbReference type="EMBL" id="LT859958">
    <property type="protein sequence ID" value="SMX54707.1"/>
    <property type="molecule type" value="Genomic_DNA"/>
</dbReference>
<dbReference type="GO" id="GO:0032259">
    <property type="term" value="P:methylation"/>
    <property type="evidence" value="ECO:0007669"/>
    <property type="project" value="UniProtKB-KW"/>
</dbReference>